<dbReference type="Proteomes" id="UP000480178">
    <property type="component" value="Chromosome"/>
</dbReference>
<dbReference type="InterPro" id="IPR023393">
    <property type="entry name" value="START-like_dom_sf"/>
</dbReference>
<evidence type="ECO:0000313" key="2">
    <source>
        <dbReference type="Proteomes" id="UP000480178"/>
    </source>
</evidence>
<dbReference type="AlphaFoldDB" id="A0A6C0GM92"/>
<organism evidence="1 2">
    <name type="scientific">Rhodocytophaga rosea</name>
    <dbReference type="NCBI Taxonomy" id="2704465"/>
    <lineage>
        <taxon>Bacteria</taxon>
        <taxon>Pseudomonadati</taxon>
        <taxon>Bacteroidota</taxon>
        <taxon>Cytophagia</taxon>
        <taxon>Cytophagales</taxon>
        <taxon>Rhodocytophagaceae</taxon>
        <taxon>Rhodocytophaga</taxon>
    </lineage>
</organism>
<dbReference type="CDD" id="cd07820">
    <property type="entry name" value="SRPBCC_3"/>
    <property type="match status" value="1"/>
</dbReference>
<name>A0A6C0GM92_9BACT</name>
<protein>
    <submittedName>
        <fullName evidence="1">SRPBCC family protein</fullName>
    </submittedName>
</protein>
<dbReference type="Gene3D" id="3.30.530.20">
    <property type="match status" value="1"/>
</dbReference>
<proteinExistence type="predicted"/>
<gene>
    <name evidence="1" type="ORF">GXP67_19880</name>
</gene>
<reference evidence="1 2" key="1">
    <citation type="submission" date="2020-01" db="EMBL/GenBank/DDBJ databases">
        <authorList>
            <person name="Kim M.K."/>
        </authorList>
    </citation>
    <scope>NUCLEOTIDE SEQUENCE [LARGE SCALE GENOMIC DNA]</scope>
    <source>
        <strain evidence="1 2">172606-1</strain>
    </source>
</reference>
<evidence type="ECO:0000313" key="1">
    <source>
        <dbReference type="EMBL" id="QHT68743.1"/>
    </source>
</evidence>
<sequence length="159" mass="18125">MAVIELQTQIAAPIERCFTLSLSVDVHTLSTAHTGEKVVGGVRTGVMQLGEHVTWRARHFGIWQELTSKITEYQYPTYFCDEMQKGAFKSMRHEHHFSIQGDHTLMTDLFEFESPLGVLGKLANTLVLYTYMRNLLTQRNAVIKSIAEGEQWKNLPGIR</sequence>
<dbReference type="RefSeq" id="WP_162444748.1">
    <property type="nucleotide sequence ID" value="NZ_CP048222.1"/>
</dbReference>
<dbReference type="SUPFAM" id="SSF55961">
    <property type="entry name" value="Bet v1-like"/>
    <property type="match status" value="1"/>
</dbReference>
<keyword evidence="2" id="KW-1185">Reference proteome</keyword>
<accession>A0A6C0GM92</accession>
<dbReference type="EMBL" id="CP048222">
    <property type="protein sequence ID" value="QHT68743.1"/>
    <property type="molecule type" value="Genomic_DNA"/>
</dbReference>
<dbReference type="KEGG" id="rhoz:GXP67_19880"/>